<evidence type="ECO:0000313" key="3">
    <source>
        <dbReference type="Proteomes" id="UP000018211"/>
    </source>
</evidence>
<reference evidence="2 3" key="1">
    <citation type="journal article" date="2013" name="ISME J.">
        <title>Comparative genomics of pathogenic lineages of Vibrio nigripulchritudo identifies virulence-associated traits.</title>
        <authorList>
            <person name="Goudenege D."/>
            <person name="Labreuche Y."/>
            <person name="Krin E."/>
            <person name="Ansquer D."/>
            <person name="Mangenot S."/>
            <person name="Calteau A."/>
            <person name="Medigue C."/>
            <person name="Mazel D."/>
            <person name="Polz M.F."/>
            <person name="Le Roux F."/>
        </authorList>
    </citation>
    <scope>NUCLEOTIDE SEQUENCE [LARGE SCALE GENOMIC DNA]</scope>
    <source>
        <strain evidence="2 3">SOn1</strain>
    </source>
</reference>
<protein>
    <recommendedName>
        <fullName evidence="4">Lipoprotein</fullName>
    </recommendedName>
</protein>
<gene>
    <name evidence="2" type="ORF">VIBNISOn1_900040</name>
</gene>
<keyword evidence="1" id="KW-0732">Signal</keyword>
<name>A0AAV2VZI0_9VIBR</name>
<accession>A0AAV2VZI0</accession>
<dbReference type="PROSITE" id="PS51257">
    <property type="entry name" value="PROKAR_LIPOPROTEIN"/>
    <property type="match status" value="1"/>
</dbReference>
<evidence type="ECO:0000256" key="1">
    <source>
        <dbReference type="SAM" id="SignalP"/>
    </source>
</evidence>
<proteinExistence type="predicted"/>
<evidence type="ECO:0000313" key="2">
    <source>
        <dbReference type="EMBL" id="CCO49816.1"/>
    </source>
</evidence>
<dbReference type="Proteomes" id="UP000018211">
    <property type="component" value="Unassembled WGS sequence"/>
</dbReference>
<organism evidence="2 3">
    <name type="scientific">Vibrio nigripulchritudo SOn1</name>
    <dbReference type="NCBI Taxonomy" id="1238450"/>
    <lineage>
        <taxon>Bacteria</taxon>
        <taxon>Pseudomonadati</taxon>
        <taxon>Pseudomonadota</taxon>
        <taxon>Gammaproteobacteria</taxon>
        <taxon>Vibrionales</taxon>
        <taxon>Vibrionaceae</taxon>
        <taxon>Vibrio</taxon>
    </lineage>
</organism>
<dbReference type="AlphaFoldDB" id="A0AAV2VZI0"/>
<comment type="caution">
    <text evidence="2">The sequence shown here is derived from an EMBL/GenBank/DDBJ whole genome shotgun (WGS) entry which is preliminary data.</text>
</comment>
<sequence>MIRFGLIAAILVALSGCAYKANERNGTNVHIVPVTYSMALNIDKNKRSAAQKKLDEFIKEHWSIIVNQSVELSWRTREGKKWANKTKAYLQQHGVSPEQISIIQTDAGFGERFDFEFKTVVYKAQVEVCDYEHVGFYSSSASGCFSENARWQSMENPEKMLSAKPMQKSEVE</sequence>
<feature type="chain" id="PRO_5043393873" description="Lipoprotein" evidence="1">
    <location>
        <begin position="21"/>
        <end position="172"/>
    </location>
</feature>
<feature type="signal peptide" evidence="1">
    <location>
        <begin position="1"/>
        <end position="20"/>
    </location>
</feature>
<evidence type="ECO:0008006" key="4">
    <source>
        <dbReference type="Google" id="ProtNLM"/>
    </source>
</evidence>
<dbReference type="EMBL" id="CAOF01000187">
    <property type="protein sequence ID" value="CCO49816.1"/>
    <property type="molecule type" value="Genomic_DNA"/>
</dbReference>
<dbReference type="RefSeq" id="WP_022598679.1">
    <property type="nucleotide sequence ID" value="NZ_LK391965.1"/>
</dbReference>